<protein>
    <submittedName>
        <fullName evidence="3">Uncharacterized protein</fullName>
    </submittedName>
</protein>
<dbReference type="Proteomes" id="UP000822476">
    <property type="component" value="Unassembled WGS sequence"/>
</dbReference>
<evidence type="ECO:0000256" key="1">
    <source>
        <dbReference type="SAM" id="MobiDB-lite"/>
    </source>
</evidence>
<feature type="chain" id="PRO_5035728868" evidence="2">
    <location>
        <begin position="22"/>
        <end position="413"/>
    </location>
</feature>
<accession>A0A8S9YMJ7</accession>
<proteinExistence type="predicted"/>
<evidence type="ECO:0000313" key="3">
    <source>
        <dbReference type="EMBL" id="KAF7256004.1"/>
    </source>
</evidence>
<keyword evidence="2" id="KW-0732">Signal</keyword>
<dbReference type="AlphaFoldDB" id="A0A8S9YMJ7"/>
<evidence type="ECO:0000256" key="2">
    <source>
        <dbReference type="SAM" id="SignalP"/>
    </source>
</evidence>
<dbReference type="EMBL" id="JTDE01003491">
    <property type="protein sequence ID" value="KAF7256004.1"/>
    <property type="molecule type" value="Genomic_DNA"/>
</dbReference>
<organism evidence="3 4">
    <name type="scientific">Paragonimus skrjabini miyazakii</name>
    <dbReference type="NCBI Taxonomy" id="59628"/>
    <lineage>
        <taxon>Eukaryota</taxon>
        <taxon>Metazoa</taxon>
        <taxon>Spiralia</taxon>
        <taxon>Lophotrochozoa</taxon>
        <taxon>Platyhelminthes</taxon>
        <taxon>Trematoda</taxon>
        <taxon>Digenea</taxon>
        <taxon>Plagiorchiida</taxon>
        <taxon>Troglotremata</taxon>
        <taxon>Troglotrematidae</taxon>
        <taxon>Paragonimus</taxon>
    </lineage>
</organism>
<dbReference type="OrthoDB" id="6270831at2759"/>
<gene>
    <name evidence="3" type="ORF">EG68_05923</name>
</gene>
<reference evidence="3" key="1">
    <citation type="submission" date="2019-07" db="EMBL/GenBank/DDBJ databases">
        <title>Annotation for the trematode Paragonimus miyazaki's.</title>
        <authorList>
            <person name="Choi Y.-J."/>
        </authorList>
    </citation>
    <scope>NUCLEOTIDE SEQUENCE</scope>
    <source>
        <strain evidence="3">Japan</strain>
    </source>
</reference>
<feature type="region of interest" description="Disordered" evidence="1">
    <location>
        <begin position="390"/>
        <end position="413"/>
    </location>
</feature>
<sequence length="413" mass="46051">MLKLIIQLICILLLGVTQSYCTHISAKSMDNDQPDSLDIMEETSWKTDDVAVVHQHNTVQWNETTMNPEWTVSVDENSTNSVNETENHILTETVSEVTANAGTNKENQTKGVSPVSMAKVEPALDTQEPHSDQHASYWDVFKNEDETGTIADLLDRMLNALNVSSNSWNKYLYITALESPDGSLYVPYNHRQGTRNHLATLLGFAKFVVTNKDVRQRMGANGDGNDQAFIDSSKLMTVPPTTEEHVTDKIRNGPKQICSEMLSTRDNVVSSTDVEKMTDDCEVDNGIINTTIESDEDSVVHNATTWFDLSVDRQLTDSIDLTNSASIDEREYLSTVKPENQLLSEMFPDTKNNSSKLNSAPEKTDSLMTKLVKLIESFLNVLSRVGKQGSHNYTMNSSLSDMSKGELKPVDEK</sequence>
<comment type="caution">
    <text evidence="3">The sequence shown here is derived from an EMBL/GenBank/DDBJ whole genome shotgun (WGS) entry which is preliminary data.</text>
</comment>
<feature type="signal peptide" evidence="2">
    <location>
        <begin position="1"/>
        <end position="21"/>
    </location>
</feature>
<keyword evidence="4" id="KW-1185">Reference proteome</keyword>
<evidence type="ECO:0000313" key="4">
    <source>
        <dbReference type="Proteomes" id="UP000822476"/>
    </source>
</evidence>
<name>A0A8S9YMJ7_9TREM</name>
<feature type="compositionally biased region" description="Polar residues" evidence="1">
    <location>
        <begin position="390"/>
        <end position="401"/>
    </location>
</feature>
<feature type="compositionally biased region" description="Basic and acidic residues" evidence="1">
    <location>
        <begin position="403"/>
        <end position="413"/>
    </location>
</feature>